<gene>
    <name evidence="4" type="ORF">E1261_26375</name>
</gene>
<evidence type="ECO:0000313" key="4">
    <source>
        <dbReference type="EMBL" id="TDC24350.1"/>
    </source>
</evidence>
<keyword evidence="5" id="KW-1185">Reference proteome</keyword>
<dbReference type="Proteomes" id="UP000295075">
    <property type="component" value="Unassembled WGS sequence"/>
</dbReference>
<comment type="caution">
    <text evidence="4">The sequence shown here is derived from an EMBL/GenBank/DDBJ whole genome shotgun (WGS) entry which is preliminary data.</text>
</comment>
<dbReference type="RefSeq" id="WP_132411047.1">
    <property type="nucleotide sequence ID" value="NZ_SMKA01000143.1"/>
</dbReference>
<feature type="transmembrane region" description="Helical" evidence="2">
    <location>
        <begin position="179"/>
        <end position="203"/>
    </location>
</feature>
<evidence type="ECO:0000256" key="2">
    <source>
        <dbReference type="SAM" id="Phobius"/>
    </source>
</evidence>
<protein>
    <submittedName>
        <fullName evidence="4">Asp23/Gls24 family envelope stress response protein</fullName>
    </submittedName>
</protein>
<feature type="transmembrane region" description="Helical" evidence="2">
    <location>
        <begin position="223"/>
        <end position="244"/>
    </location>
</feature>
<sequence length="337" mass="35216">MADHSTPGAHPLAPSDVLLEHADELVGSTTDAHASDGLEPVDGPASGVSEPSAIAFGGDRGRLEITQRAVERIVEITARRHPAVARQSAVLGRGLPKARAVVAGQRVSLHLETAITWPNPLADTATNLRQTITTAVEDLTGLGVDRADITVTAVDASQVSTSTAPGEAVAAKQPVGGPAVVWVGFVGAFALVLAGCVAVREMAVATGLTDGASWLARGFELEPAGWMVPSGIFAAVVGVLLLVVTFKRRRRTHHAVGGQDGLVWLRSADVARLACDSARQVDSVTAVAGRSRRKRVNLTVTTFGEPSRVSTDVTAVVEDRLRTITPVPQTRIAVREE</sequence>
<proteinExistence type="predicted"/>
<dbReference type="AlphaFoldDB" id="A0A4R4PQ16"/>
<dbReference type="EMBL" id="SMKA01000143">
    <property type="protein sequence ID" value="TDC24350.1"/>
    <property type="molecule type" value="Genomic_DNA"/>
</dbReference>
<dbReference type="Pfam" id="PF19803">
    <property type="entry name" value="DUF6286"/>
    <property type="match status" value="1"/>
</dbReference>
<keyword evidence="2" id="KW-1133">Transmembrane helix</keyword>
<keyword evidence="2" id="KW-0812">Transmembrane</keyword>
<evidence type="ECO:0000256" key="1">
    <source>
        <dbReference type="SAM" id="MobiDB-lite"/>
    </source>
</evidence>
<organism evidence="4 5">
    <name type="scientific">Kribbella albertanoniae</name>
    <dbReference type="NCBI Taxonomy" id="1266829"/>
    <lineage>
        <taxon>Bacteria</taxon>
        <taxon>Bacillati</taxon>
        <taxon>Actinomycetota</taxon>
        <taxon>Actinomycetes</taxon>
        <taxon>Propionibacteriales</taxon>
        <taxon>Kribbellaceae</taxon>
        <taxon>Kribbella</taxon>
    </lineage>
</organism>
<dbReference type="OrthoDB" id="3830973at2"/>
<reference evidence="4 5" key="1">
    <citation type="submission" date="2019-03" db="EMBL/GenBank/DDBJ databases">
        <title>Draft genome sequences of novel Actinobacteria.</title>
        <authorList>
            <person name="Sahin N."/>
            <person name="Ay H."/>
            <person name="Saygin H."/>
        </authorList>
    </citation>
    <scope>NUCLEOTIDE SEQUENCE [LARGE SCALE GENOMIC DNA]</scope>
    <source>
        <strain evidence="4 5">JCM 30547</strain>
    </source>
</reference>
<evidence type="ECO:0000259" key="3">
    <source>
        <dbReference type="Pfam" id="PF19803"/>
    </source>
</evidence>
<feature type="region of interest" description="Disordered" evidence="1">
    <location>
        <begin position="30"/>
        <end position="50"/>
    </location>
</feature>
<evidence type="ECO:0000313" key="5">
    <source>
        <dbReference type="Proteomes" id="UP000295075"/>
    </source>
</evidence>
<name>A0A4R4PQ16_9ACTN</name>
<dbReference type="InterPro" id="IPR046253">
    <property type="entry name" value="DUF6286"/>
</dbReference>
<feature type="domain" description="DUF6286" evidence="3">
    <location>
        <begin position="236"/>
        <end position="335"/>
    </location>
</feature>
<keyword evidence="2" id="KW-0472">Membrane</keyword>
<accession>A0A4R4PQ16</accession>